<keyword evidence="1" id="KW-0812">Transmembrane</keyword>
<dbReference type="InterPro" id="IPR033186">
    <property type="entry name" value="HerA_C"/>
</dbReference>
<proteinExistence type="predicted"/>
<evidence type="ECO:0000313" key="3">
    <source>
        <dbReference type="EMBL" id="ETJ36962.1"/>
    </source>
</evidence>
<feature type="non-terminal residue" evidence="3">
    <location>
        <position position="1"/>
    </location>
</feature>
<gene>
    <name evidence="3" type="ORF">Q604_UNBC08794G0001</name>
</gene>
<organism evidence="3">
    <name type="scientific">human gut metagenome</name>
    <dbReference type="NCBI Taxonomy" id="408170"/>
    <lineage>
        <taxon>unclassified sequences</taxon>
        <taxon>metagenomes</taxon>
        <taxon>organismal metagenomes</taxon>
    </lineage>
</organism>
<name>W1Y345_9ZZZZ</name>
<protein>
    <recommendedName>
        <fullName evidence="2">Helicase HerA-like C-terminal domain-containing protein</fullName>
    </recommendedName>
</protein>
<dbReference type="AlphaFoldDB" id="W1Y345"/>
<comment type="caution">
    <text evidence="3">The sequence shown here is derived from an EMBL/GenBank/DDBJ whole genome shotgun (WGS) entry which is preliminary data.</text>
</comment>
<feature type="transmembrane region" description="Helical" evidence="1">
    <location>
        <begin position="46"/>
        <end position="63"/>
    </location>
</feature>
<feature type="domain" description="Helicase HerA-like C-terminal" evidence="2">
    <location>
        <begin position="2"/>
        <end position="34"/>
    </location>
</feature>
<evidence type="ECO:0000256" key="1">
    <source>
        <dbReference type="SAM" id="Phobius"/>
    </source>
</evidence>
<dbReference type="EMBL" id="AZMM01008794">
    <property type="protein sequence ID" value="ETJ36962.1"/>
    <property type="molecule type" value="Genomic_DNA"/>
</dbReference>
<reference evidence="3" key="1">
    <citation type="submission" date="2013-12" db="EMBL/GenBank/DDBJ databases">
        <title>A Varibaculum cambriense genome reconstructed from a premature infant gut community with otherwise low bacterial novelty that shifts toward anaerobic metabolism during the third week of life.</title>
        <authorList>
            <person name="Brown C.T."/>
            <person name="Sharon I."/>
            <person name="Thomas B.C."/>
            <person name="Castelle C.J."/>
            <person name="Morowitz M.J."/>
            <person name="Banfield J.F."/>
        </authorList>
    </citation>
    <scope>NUCLEOTIDE SEQUENCE</scope>
</reference>
<keyword evidence="1" id="KW-0472">Membrane</keyword>
<accession>W1Y345</accession>
<keyword evidence="1" id="KW-1133">Transmembrane helix</keyword>
<evidence type="ECO:0000259" key="2">
    <source>
        <dbReference type="Pfam" id="PF05872"/>
    </source>
</evidence>
<dbReference type="Pfam" id="PF05872">
    <property type="entry name" value="HerA_C"/>
    <property type="match status" value="1"/>
</dbReference>
<sequence>TASEKLLARLKNIAVNDWQPHANPVVVWDIFGESERKGLSNLSFQNRGYIFFVIHLIIILGMFE</sequence>